<name>A0A812Z2N1_9DINO</name>
<evidence type="ECO:0000313" key="3">
    <source>
        <dbReference type="Proteomes" id="UP000601435"/>
    </source>
</evidence>
<accession>A0A812Z2N1</accession>
<dbReference type="SUPFAM" id="SSF56219">
    <property type="entry name" value="DNase I-like"/>
    <property type="match status" value="1"/>
</dbReference>
<feature type="region of interest" description="Disordered" evidence="1">
    <location>
        <begin position="936"/>
        <end position="955"/>
    </location>
</feature>
<gene>
    <name evidence="2" type="ORF">SNEC2469_LOCUS23909</name>
</gene>
<organism evidence="2 3">
    <name type="scientific">Symbiodinium necroappetens</name>
    <dbReference type="NCBI Taxonomy" id="1628268"/>
    <lineage>
        <taxon>Eukaryota</taxon>
        <taxon>Sar</taxon>
        <taxon>Alveolata</taxon>
        <taxon>Dinophyceae</taxon>
        <taxon>Suessiales</taxon>
        <taxon>Symbiodiniaceae</taxon>
        <taxon>Symbiodinium</taxon>
    </lineage>
</organism>
<keyword evidence="3" id="KW-1185">Reference proteome</keyword>
<evidence type="ECO:0000256" key="1">
    <source>
        <dbReference type="SAM" id="MobiDB-lite"/>
    </source>
</evidence>
<dbReference type="InterPro" id="IPR036691">
    <property type="entry name" value="Endo/exonu/phosph_ase_sf"/>
</dbReference>
<reference evidence="2" key="1">
    <citation type="submission" date="2021-02" db="EMBL/GenBank/DDBJ databases">
        <authorList>
            <person name="Dougan E. K."/>
            <person name="Rhodes N."/>
            <person name="Thang M."/>
            <person name="Chan C."/>
        </authorList>
    </citation>
    <scope>NUCLEOTIDE SEQUENCE</scope>
</reference>
<protein>
    <recommendedName>
        <fullName evidence="4">Reverse transcriptase domain-containing protein</fullName>
    </recommendedName>
</protein>
<dbReference type="Proteomes" id="UP000601435">
    <property type="component" value="Unassembled WGS sequence"/>
</dbReference>
<comment type="caution">
    <text evidence="2">The sequence shown here is derived from an EMBL/GenBank/DDBJ whole genome shotgun (WGS) entry which is preliminary data.</text>
</comment>
<dbReference type="EMBL" id="CAJNJA010045235">
    <property type="protein sequence ID" value="CAE7807945.1"/>
    <property type="molecule type" value="Genomic_DNA"/>
</dbReference>
<evidence type="ECO:0000313" key="2">
    <source>
        <dbReference type="EMBL" id="CAE7807945.1"/>
    </source>
</evidence>
<dbReference type="Gene3D" id="3.60.10.10">
    <property type="entry name" value="Endonuclease/exonuclease/phosphatase"/>
    <property type="match status" value="1"/>
</dbReference>
<dbReference type="AlphaFoldDB" id="A0A812Z2N1"/>
<dbReference type="OrthoDB" id="415521at2759"/>
<sequence>LLIISVTIGNVKIIIFSAHCPHSGQREEARSFLQHLRRELRPHSSTALIIGGIDLNGRMTVEVSGVTGDLQYGDQDETGAEAADLCKDLGLWGTEHRIDYLWQGGAAAVHEASSRILTGFDSGSAGDDHWPVLAIFRGILQPIKDIVRLWRPRYDTRKMLTKQGKETITEAMLSYMPPQWSTHPDDHCQHLTEFLHGIMRRHFTKALDGPRASYIPNIVWEKRQKKITFKARVRYRASLWKDLLLRAFLQWGEHKDYGFADLVAKQGMLYQIAAFAIKFVTRDIKTGVRKAKEDFLRCIASDGGGTAADVLSRIKSAGVGGSMARQPFKPLPLLYAEEGQPATSCRDRDSLWLHHFGQQELGTVLKTADFLAEPFHPIYVDEEINWSTEVLPSLGDVEQTLRSLTSRKAPGLDAIPSELLKAAPGPTAAAVHSLFLKSMLTLRQPLQWNGGILFECWKRSGSQSDPAMYRSLYVSSMLGKTYHKLLRNKVQPEVDAGLHSFHLGARRGTPVSMPSLYILAHIRKCARRGISSSILFLDTHAAYYRIIRQLALGHLHNDTEVLQVFKRFSLEPSDDPYADENSGIPHEEGDATWADDSAWPVSGDTPIGLLTKTRRLCSLVLSSCYQHGMQPNLRPNKTSVIFALRGQGKVAARQRIFGHAKATLRLPDLEKEVPVALHYKDLGGMVDCRNTMAAEAKRRLGIAATAFKQGQDLLYLNVTIKLQVRVQLFAATVGATFHNLAQWIPSGQDWDILSGGYTRLLRRLLAKDFPGETLLHIPPALVHIISGSWTLELLARRARLSLLGSLARAAPELLWGALQEEQTWLAVIREDLQWLVDKATDEWPRLHGSAWPEWRTLFANASDWVKRRTKRRLKEDFEGFRARHKVTLTLWAVYKKLEAALPGPEEGWEHISSKHMDAVLATELLWKGKREADDYNPSVPVDSTSPLEPGADSGWDDVQKSAHADLCHAILDRHLPAVESRILDIVKETVGKFPLYQDEMDDIVDFVRSEVTEVGAELMEDYWTAEVAKTVDKALQSFLNDHWPLDEPERPDPHKGMTHAAFASQVDSFQWEHIWNATKELHGTPEDYIIKLSSSWETEWRSLSDVVDVSVVNGHLWGWLPKALREVVNRALQGHRITLHAPASFWRHQISAPFWRFSPLHPN</sequence>
<evidence type="ECO:0008006" key="4">
    <source>
        <dbReference type="Google" id="ProtNLM"/>
    </source>
</evidence>
<proteinExistence type="predicted"/>
<feature type="non-terminal residue" evidence="2">
    <location>
        <position position="1163"/>
    </location>
</feature>